<proteinExistence type="predicted"/>
<reference evidence="1" key="1">
    <citation type="journal article" date="2019" name="MBio">
        <title>Virus Genomes from Deep Sea Sediments Expand the Ocean Megavirome and Support Independent Origins of Viral Gigantism.</title>
        <authorList>
            <person name="Backstrom D."/>
            <person name="Yutin N."/>
            <person name="Jorgensen S.L."/>
            <person name="Dharamshi J."/>
            <person name="Homa F."/>
            <person name="Zaremba-Niedwiedzka K."/>
            <person name="Spang A."/>
            <person name="Wolf Y.I."/>
            <person name="Koonin E.V."/>
            <person name="Ettema T.J."/>
        </authorList>
    </citation>
    <scope>NUCLEOTIDE SEQUENCE</scope>
</reference>
<organism evidence="1">
    <name type="scientific">Marseillevirus LCMAC101</name>
    <dbReference type="NCBI Taxonomy" id="2506602"/>
    <lineage>
        <taxon>Viruses</taxon>
        <taxon>Varidnaviria</taxon>
        <taxon>Bamfordvirae</taxon>
        <taxon>Nucleocytoviricota</taxon>
        <taxon>Megaviricetes</taxon>
        <taxon>Pimascovirales</taxon>
        <taxon>Pimascovirales incertae sedis</taxon>
        <taxon>Marseilleviridae</taxon>
    </lineage>
</organism>
<evidence type="ECO:0000313" key="1">
    <source>
        <dbReference type="EMBL" id="QBK85950.1"/>
    </source>
</evidence>
<accession>A0A481YSJ7</accession>
<sequence>MAGWVVRVTVHFDEKDSDFIKIIMSRLEKSETENVYLLKSKGVEYSTFATDKIISRIKWRFVNKKINCRIHVGSPELLT</sequence>
<dbReference type="EMBL" id="MK500328">
    <property type="protein sequence ID" value="QBK85950.1"/>
    <property type="molecule type" value="Genomic_DNA"/>
</dbReference>
<name>A0A481YSJ7_9VIRU</name>
<protein>
    <submittedName>
        <fullName evidence="1">Uncharacterized protein</fullName>
    </submittedName>
</protein>
<gene>
    <name evidence="1" type="ORF">LCMAC101_05450</name>
</gene>